<dbReference type="SMART" id="SM01406">
    <property type="entry name" value="PAPA-1"/>
    <property type="match status" value="1"/>
</dbReference>
<feature type="compositionally biased region" description="Polar residues" evidence="1">
    <location>
        <begin position="204"/>
        <end position="214"/>
    </location>
</feature>
<dbReference type="CDD" id="cd23021">
    <property type="entry name" value="zf-HIT_IN80B"/>
    <property type="match status" value="1"/>
</dbReference>
<keyword evidence="2" id="KW-0732">Signal</keyword>
<feature type="region of interest" description="Disordered" evidence="1">
    <location>
        <begin position="346"/>
        <end position="374"/>
    </location>
</feature>
<feature type="compositionally biased region" description="Basic and acidic residues" evidence="1">
    <location>
        <begin position="352"/>
        <end position="373"/>
    </location>
</feature>
<feature type="region of interest" description="Disordered" evidence="1">
    <location>
        <begin position="497"/>
        <end position="530"/>
    </location>
</feature>
<keyword evidence="5" id="KW-1185">Reference proteome</keyword>
<dbReference type="EMBL" id="MLAU01007241">
    <property type="protein sequence ID" value="OIW20260.1"/>
    <property type="molecule type" value="Genomic_DNA"/>
</dbReference>
<dbReference type="InterPro" id="IPR029523">
    <property type="entry name" value="INO80B/Ies2"/>
</dbReference>
<feature type="compositionally biased region" description="Polar residues" evidence="1">
    <location>
        <begin position="275"/>
        <end position="288"/>
    </location>
</feature>
<dbReference type="InterPro" id="IPR006880">
    <property type="entry name" value="INO80B_C"/>
</dbReference>
<dbReference type="GO" id="GO:0006338">
    <property type="term" value="P:chromatin remodeling"/>
    <property type="evidence" value="ECO:0007669"/>
    <property type="project" value="InterPro"/>
</dbReference>
<protein>
    <recommendedName>
        <fullName evidence="3">INO80 complex subunit B-like conserved region domain-containing protein</fullName>
    </recommendedName>
</protein>
<dbReference type="GO" id="GO:0031011">
    <property type="term" value="C:Ino80 complex"/>
    <property type="evidence" value="ECO:0007669"/>
    <property type="project" value="InterPro"/>
</dbReference>
<feature type="domain" description="INO80 complex subunit B-like conserved region" evidence="3">
    <location>
        <begin position="316"/>
        <end position="399"/>
    </location>
</feature>
<feature type="region of interest" description="Disordered" evidence="1">
    <location>
        <begin position="275"/>
        <end position="331"/>
    </location>
</feature>
<feature type="signal peptide" evidence="2">
    <location>
        <begin position="1"/>
        <end position="26"/>
    </location>
</feature>
<dbReference type="Gramene" id="OIW20260">
    <property type="protein sequence ID" value="OIW20260"/>
    <property type="gene ID" value="TanjilG_07517"/>
</dbReference>
<accession>A0A394D9T5</accession>
<sequence length="644" mass="71616">MVLGGNRDKHCVDLVLIRFLFLKVMACNHCHQCHLQGPCDMNASDDRNFGRKELNFNRCVTQALSVAGAAKRVKKMSNSNDNQSPPTRHSVEGFLKGWFLYCLGGVVDGEDNENKHVRGGFGLAKEESLMGRTPGKNASSKRVDKSEPVRKSKRVPKRRVLVGEFSDDDNVDDEIRYLEKMKTPKVPAAYKAEQKLSRKERKVSSVSNIENAISSKAHDDDKERSRSDRVSEDIDVKNEKEVRSDAELDDKIKGKQMKESVDELMDSKREMTLTMRQQARLSSKDSSGSGAGLIEFPDGLPPAPPRKQKKKLSETEQQMKKAEAAQRRKVQLEKAAREAEAEAIRKILNQDSSRKKREEKMKKRQEELAKEKAANIQKPNTIRYVYGPNGITVTFPEEMGIPSILKQPPISYPPPREKCAAPSCTNPYKYRHSKLKLPICSLQCHKAVEKMTADGTRVQEKMVTDETRVQEKIAADETRIQEKMVADETRIQEKIADDGTSVPEKMAADGSSAPEKMAADGTSAPEKMVADGTSVPEKMVADGTSALEKMVADGTSAPEKMAADGTRVQEKTADDETSVQEKMAADETHVPQKMVANETKAQEKATDETSFPEKMLTGETCVPEKMAADETSVQMMMVTDEASV</sequence>
<feature type="region of interest" description="Disordered" evidence="1">
    <location>
        <begin position="557"/>
        <end position="577"/>
    </location>
</feature>
<dbReference type="AlphaFoldDB" id="A0A394D9T5"/>
<organism evidence="4 5">
    <name type="scientific">Lupinus angustifolius</name>
    <name type="common">Narrow-leaved blue lupine</name>
    <dbReference type="NCBI Taxonomy" id="3871"/>
    <lineage>
        <taxon>Eukaryota</taxon>
        <taxon>Viridiplantae</taxon>
        <taxon>Streptophyta</taxon>
        <taxon>Embryophyta</taxon>
        <taxon>Tracheophyta</taxon>
        <taxon>Spermatophyta</taxon>
        <taxon>Magnoliopsida</taxon>
        <taxon>eudicotyledons</taxon>
        <taxon>Gunneridae</taxon>
        <taxon>Pentapetalae</taxon>
        <taxon>rosids</taxon>
        <taxon>fabids</taxon>
        <taxon>Fabales</taxon>
        <taxon>Fabaceae</taxon>
        <taxon>Papilionoideae</taxon>
        <taxon>50 kb inversion clade</taxon>
        <taxon>genistoids sensu lato</taxon>
        <taxon>core genistoids</taxon>
        <taxon>Genisteae</taxon>
        <taxon>Lupinus</taxon>
    </lineage>
</organism>
<evidence type="ECO:0000259" key="3">
    <source>
        <dbReference type="SMART" id="SM01406"/>
    </source>
</evidence>
<name>A0A394D9T5_LUPAN</name>
<feature type="region of interest" description="Disordered" evidence="1">
    <location>
        <begin position="595"/>
        <end position="619"/>
    </location>
</feature>
<feature type="chain" id="PRO_5017294931" description="INO80 complex subunit B-like conserved region domain-containing protein" evidence="2">
    <location>
        <begin position="27"/>
        <end position="644"/>
    </location>
</feature>
<evidence type="ECO:0000313" key="5">
    <source>
        <dbReference type="Proteomes" id="UP000188354"/>
    </source>
</evidence>
<feature type="compositionally biased region" description="Basic and acidic residues" evidence="1">
    <location>
        <begin position="216"/>
        <end position="260"/>
    </location>
</feature>
<feature type="compositionally biased region" description="Basic and acidic residues" evidence="1">
    <location>
        <begin position="311"/>
        <end position="331"/>
    </location>
</feature>
<reference evidence="4 5" key="1">
    <citation type="journal article" date="2017" name="Plant Biotechnol. J.">
        <title>A comprehensive draft genome sequence for lupin (Lupinus angustifolius), an emerging health food: insights into plant-microbe interactions and legume evolution.</title>
        <authorList>
            <person name="Hane J.K."/>
            <person name="Ming Y."/>
            <person name="Kamphuis L.G."/>
            <person name="Nelson M.N."/>
            <person name="Garg G."/>
            <person name="Atkins C.A."/>
            <person name="Bayer P.E."/>
            <person name="Bravo A."/>
            <person name="Bringans S."/>
            <person name="Cannon S."/>
            <person name="Edwards D."/>
            <person name="Foley R."/>
            <person name="Gao L.L."/>
            <person name="Harrison M.J."/>
            <person name="Huang W."/>
            <person name="Hurgobin B."/>
            <person name="Li S."/>
            <person name="Liu C.W."/>
            <person name="McGrath A."/>
            <person name="Morahan G."/>
            <person name="Murray J."/>
            <person name="Weller J."/>
            <person name="Jian J."/>
            <person name="Singh K.B."/>
        </authorList>
    </citation>
    <scope>NUCLEOTIDE SEQUENCE [LARGE SCALE GENOMIC DNA]</scope>
    <source>
        <strain evidence="5">cv. Tanjil</strain>
        <tissue evidence="4">Whole plant</tissue>
    </source>
</reference>
<evidence type="ECO:0000313" key="4">
    <source>
        <dbReference type="EMBL" id="OIW20260.1"/>
    </source>
</evidence>
<feature type="compositionally biased region" description="Basic and acidic residues" evidence="1">
    <location>
        <begin position="141"/>
        <end position="150"/>
    </location>
</feature>
<gene>
    <name evidence="4" type="ORF">TanjilG_07517</name>
</gene>
<dbReference type="Pfam" id="PF04795">
    <property type="entry name" value="PAPA-1"/>
    <property type="match status" value="1"/>
</dbReference>
<evidence type="ECO:0000256" key="1">
    <source>
        <dbReference type="SAM" id="MobiDB-lite"/>
    </source>
</evidence>
<feature type="region of interest" description="Disordered" evidence="1">
    <location>
        <begin position="200"/>
        <end position="260"/>
    </location>
</feature>
<dbReference type="PANTHER" id="PTHR21561">
    <property type="entry name" value="INO80 COMPLEX SUBUNIT B"/>
    <property type="match status" value="1"/>
</dbReference>
<dbReference type="STRING" id="3871.A0A394D9T5"/>
<comment type="caution">
    <text evidence="4">The sequence shown here is derived from an EMBL/GenBank/DDBJ whole genome shotgun (WGS) entry which is preliminary data.</text>
</comment>
<feature type="region of interest" description="Disordered" evidence="1">
    <location>
        <begin position="127"/>
        <end position="155"/>
    </location>
</feature>
<evidence type="ECO:0000256" key="2">
    <source>
        <dbReference type="SAM" id="SignalP"/>
    </source>
</evidence>
<dbReference type="Proteomes" id="UP000188354">
    <property type="component" value="Unassembled WGS sequence"/>
</dbReference>
<dbReference type="PANTHER" id="PTHR21561:SF25">
    <property type="entry name" value="OS03G0811500 PROTEIN"/>
    <property type="match status" value="1"/>
</dbReference>
<proteinExistence type="predicted"/>